<keyword evidence="8 10" id="KW-0472">Membrane</keyword>
<dbReference type="InterPro" id="IPR030457">
    <property type="entry name" value="ELO_CS"/>
</dbReference>
<dbReference type="GO" id="GO:0005789">
    <property type="term" value="C:endoplasmic reticulum membrane"/>
    <property type="evidence" value="ECO:0007669"/>
    <property type="project" value="TreeGrafter"/>
</dbReference>
<evidence type="ECO:0000256" key="6">
    <source>
        <dbReference type="ARBA" id="ARBA00022989"/>
    </source>
</evidence>
<dbReference type="STRING" id="34690.A0A182TTW7"/>
<keyword evidence="12" id="KW-1185">Reference proteome</keyword>
<feature type="transmembrane region" description="Helical" evidence="10">
    <location>
        <begin position="164"/>
        <end position="186"/>
    </location>
</feature>
<evidence type="ECO:0000256" key="9">
    <source>
        <dbReference type="ARBA" id="ARBA00023160"/>
    </source>
</evidence>
<feature type="transmembrane region" description="Helical" evidence="10">
    <location>
        <begin position="207"/>
        <end position="225"/>
    </location>
</feature>
<keyword evidence="2 10" id="KW-0444">Lipid biosynthesis</keyword>
<dbReference type="GO" id="GO:0009922">
    <property type="term" value="F:fatty acid elongase activity"/>
    <property type="evidence" value="ECO:0007669"/>
    <property type="project" value="UniProtKB-EC"/>
</dbReference>
<dbReference type="GO" id="GO:0030148">
    <property type="term" value="P:sphingolipid biosynthetic process"/>
    <property type="evidence" value="ECO:0007669"/>
    <property type="project" value="TreeGrafter"/>
</dbReference>
<dbReference type="EnsemblMetazoa" id="AMEC008237-RA">
    <property type="protein sequence ID" value="AMEC008237-PA"/>
    <property type="gene ID" value="AMEC008237"/>
</dbReference>
<evidence type="ECO:0000256" key="10">
    <source>
        <dbReference type="RuleBase" id="RU361115"/>
    </source>
</evidence>
<evidence type="ECO:0000256" key="2">
    <source>
        <dbReference type="ARBA" id="ARBA00022516"/>
    </source>
</evidence>
<feature type="transmembrane region" description="Helical" evidence="10">
    <location>
        <begin position="28"/>
        <end position="47"/>
    </location>
</feature>
<keyword evidence="5 10" id="KW-0276">Fatty acid metabolism</keyword>
<dbReference type="PANTHER" id="PTHR11157">
    <property type="entry name" value="FATTY ACID ACYL TRANSFERASE-RELATED"/>
    <property type="match status" value="1"/>
</dbReference>
<reference evidence="12" key="1">
    <citation type="submission" date="2014-01" db="EMBL/GenBank/DDBJ databases">
        <title>The Genome Sequence of Anopheles melas CM1001059_A (V2).</title>
        <authorList>
            <consortium name="The Broad Institute Genomics Platform"/>
            <person name="Neafsey D.E."/>
            <person name="Besansky N."/>
            <person name="Howell P."/>
            <person name="Walton C."/>
            <person name="Young S.K."/>
            <person name="Zeng Q."/>
            <person name="Gargeya S."/>
            <person name="Fitzgerald M."/>
            <person name="Haas B."/>
            <person name="Abouelleil A."/>
            <person name="Allen A.W."/>
            <person name="Alvarado L."/>
            <person name="Arachchi H.M."/>
            <person name="Berlin A.M."/>
            <person name="Chapman S.B."/>
            <person name="Gainer-Dewar J."/>
            <person name="Goldberg J."/>
            <person name="Griggs A."/>
            <person name="Gujja S."/>
            <person name="Hansen M."/>
            <person name="Howarth C."/>
            <person name="Imamovic A."/>
            <person name="Ireland A."/>
            <person name="Larimer J."/>
            <person name="McCowan C."/>
            <person name="Murphy C."/>
            <person name="Pearson M."/>
            <person name="Poon T.W."/>
            <person name="Priest M."/>
            <person name="Roberts A."/>
            <person name="Saif S."/>
            <person name="Shea T."/>
            <person name="Sisk P."/>
            <person name="Sykes S."/>
            <person name="Wortman J."/>
            <person name="Nusbaum C."/>
            <person name="Birren B."/>
        </authorList>
    </citation>
    <scope>NUCLEOTIDE SEQUENCE [LARGE SCALE GENOMIC DNA]</scope>
    <source>
        <strain evidence="12">CM1001059</strain>
    </source>
</reference>
<name>A0A182TTW7_9DIPT</name>
<keyword evidence="9 10" id="KW-0275">Fatty acid biosynthesis</keyword>
<reference evidence="11" key="2">
    <citation type="submission" date="2020-05" db="UniProtKB">
        <authorList>
            <consortium name="EnsemblMetazoa"/>
        </authorList>
    </citation>
    <scope>IDENTIFICATION</scope>
    <source>
        <strain evidence="11">CM1001059</strain>
    </source>
</reference>
<dbReference type="AlphaFoldDB" id="A0A182TTW7"/>
<evidence type="ECO:0000256" key="8">
    <source>
        <dbReference type="ARBA" id="ARBA00023136"/>
    </source>
</evidence>
<dbReference type="Pfam" id="PF01151">
    <property type="entry name" value="ELO"/>
    <property type="match status" value="1"/>
</dbReference>
<accession>A0A182TTW7</accession>
<feature type="transmembrane region" description="Helical" evidence="10">
    <location>
        <begin position="110"/>
        <end position="129"/>
    </location>
</feature>
<evidence type="ECO:0000256" key="4">
    <source>
        <dbReference type="ARBA" id="ARBA00022692"/>
    </source>
</evidence>
<keyword evidence="7 10" id="KW-0443">Lipid metabolism</keyword>
<dbReference type="Proteomes" id="UP000075902">
    <property type="component" value="Unassembled WGS sequence"/>
</dbReference>
<comment type="catalytic activity">
    <reaction evidence="10">
        <text>a very-long-chain acyl-CoA + malonyl-CoA + H(+) = a very-long-chain 3-oxoacyl-CoA + CO2 + CoA</text>
        <dbReference type="Rhea" id="RHEA:32727"/>
        <dbReference type="ChEBI" id="CHEBI:15378"/>
        <dbReference type="ChEBI" id="CHEBI:16526"/>
        <dbReference type="ChEBI" id="CHEBI:57287"/>
        <dbReference type="ChEBI" id="CHEBI:57384"/>
        <dbReference type="ChEBI" id="CHEBI:90725"/>
        <dbReference type="ChEBI" id="CHEBI:90736"/>
        <dbReference type="EC" id="2.3.1.199"/>
    </reaction>
</comment>
<evidence type="ECO:0000256" key="3">
    <source>
        <dbReference type="ARBA" id="ARBA00022679"/>
    </source>
</evidence>
<organism evidence="11 12">
    <name type="scientific">Anopheles melas</name>
    <dbReference type="NCBI Taxonomy" id="34690"/>
    <lineage>
        <taxon>Eukaryota</taxon>
        <taxon>Metazoa</taxon>
        <taxon>Ecdysozoa</taxon>
        <taxon>Arthropoda</taxon>
        <taxon>Hexapoda</taxon>
        <taxon>Insecta</taxon>
        <taxon>Pterygota</taxon>
        <taxon>Neoptera</taxon>
        <taxon>Endopterygota</taxon>
        <taxon>Diptera</taxon>
        <taxon>Nematocera</taxon>
        <taxon>Culicoidea</taxon>
        <taxon>Culicidae</taxon>
        <taxon>Anophelinae</taxon>
        <taxon>Anopheles</taxon>
    </lineage>
</organism>
<keyword evidence="4 10" id="KW-0812">Transmembrane</keyword>
<evidence type="ECO:0000313" key="12">
    <source>
        <dbReference type="Proteomes" id="UP000075902"/>
    </source>
</evidence>
<dbReference type="VEuPathDB" id="VectorBase:AMEC008237"/>
<dbReference type="PROSITE" id="PS01188">
    <property type="entry name" value="ELO"/>
    <property type="match status" value="1"/>
</dbReference>
<feature type="transmembrane region" description="Helical" evidence="10">
    <location>
        <begin position="237"/>
        <end position="256"/>
    </location>
</feature>
<dbReference type="GO" id="GO:0042761">
    <property type="term" value="P:very long-chain fatty acid biosynthetic process"/>
    <property type="evidence" value="ECO:0007669"/>
    <property type="project" value="TreeGrafter"/>
</dbReference>
<keyword evidence="3 10" id="KW-0808">Transferase</keyword>
<keyword evidence="6 10" id="KW-1133">Transmembrane helix</keyword>
<evidence type="ECO:0000256" key="1">
    <source>
        <dbReference type="ARBA" id="ARBA00004141"/>
    </source>
</evidence>
<comment type="subcellular location">
    <subcellularLocation>
        <location evidence="1">Membrane</location>
        <topology evidence="1">Multi-pass membrane protein</topology>
    </subcellularLocation>
</comment>
<dbReference type="InterPro" id="IPR002076">
    <property type="entry name" value="ELO_fam"/>
</dbReference>
<proteinExistence type="inferred from homology"/>
<feature type="transmembrane region" description="Helical" evidence="10">
    <location>
        <begin position="59"/>
        <end position="79"/>
    </location>
</feature>
<evidence type="ECO:0000313" key="11">
    <source>
        <dbReference type="EnsemblMetazoa" id="AMEC008237-PA"/>
    </source>
</evidence>
<feature type="transmembrane region" description="Helical" evidence="10">
    <location>
        <begin position="141"/>
        <end position="158"/>
    </location>
</feature>
<protein>
    <recommendedName>
        <fullName evidence="10">Elongation of very long chain fatty acids protein</fullName>
        <ecNumber evidence="10">2.3.1.199</ecNumber>
    </recommendedName>
    <alternativeName>
        <fullName evidence="10">Very-long-chain 3-oxoacyl-CoA synthase</fullName>
    </alternativeName>
</protein>
<sequence>MSVQYHNFSQGADPLIDSWPLMQTPTPILTISGLYLLFVLLIGPRWMEHRKPIELRRTLIVYNAAQVIISTAFCLTPFFTGLFGQYMSMSCGEPMTGISKELQLSVWNGAWMYLLLKIIELLDTVFFVLRKKQNQVSFLHVYHHTIMVLFTWFYLKYIPGTQAAFIGVLNSFVHIFMYTYYLLAALGPQSPKEKKLWDQKYLFWKRHLTTLQLLQFGIMLCYFVLINSMQCQVPRALTYFFVSNITIFLFLFINFYRQAYRKRPATDSTRCCARSHAQEKDWKPWATWYATLVIMSTSKLRFEQHGTLFRPLVRCSGISDQSWSWCSCCIQIGG</sequence>
<dbReference type="GO" id="GO:0034626">
    <property type="term" value="P:fatty acid elongation, polyunsaturated fatty acid"/>
    <property type="evidence" value="ECO:0007669"/>
    <property type="project" value="TreeGrafter"/>
</dbReference>
<dbReference type="PANTHER" id="PTHR11157:SF103">
    <property type="entry name" value="ELONGATION OF VERY LONG CHAIN FATTY ACIDS PROTEIN"/>
    <property type="match status" value="1"/>
</dbReference>
<dbReference type="GO" id="GO:0034625">
    <property type="term" value="P:fatty acid elongation, monounsaturated fatty acid"/>
    <property type="evidence" value="ECO:0007669"/>
    <property type="project" value="TreeGrafter"/>
</dbReference>
<dbReference type="GO" id="GO:0019367">
    <property type="term" value="P:fatty acid elongation, saturated fatty acid"/>
    <property type="evidence" value="ECO:0007669"/>
    <property type="project" value="TreeGrafter"/>
</dbReference>
<evidence type="ECO:0000256" key="5">
    <source>
        <dbReference type="ARBA" id="ARBA00022832"/>
    </source>
</evidence>
<evidence type="ECO:0000256" key="7">
    <source>
        <dbReference type="ARBA" id="ARBA00023098"/>
    </source>
</evidence>
<comment type="similarity">
    <text evidence="10">Belongs to the ELO family.</text>
</comment>
<dbReference type="EC" id="2.3.1.199" evidence="10"/>